<dbReference type="STRING" id="504797.SAMN05421678_107164"/>
<feature type="region of interest" description="Disordered" evidence="1">
    <location>
        <begin position="103"/>
        <end position="125"/>
    </location>
</feature>
<accession>A0A1I2TES6</accession>
<protein>
    <submittedName>
        <fullName evidence="3">Uncharacterized protein</fullName>
    </submittedName>
</protein>
<dbReference type="EMBL" id="FOOI01000007">
    <property type="protein sequence ID" value="SFG63464.1"/>
    <property type="molecule type" value="Genomic_DNA"/>
</dbReference>
<dbReference type="AlphaFoldDB" id="A0A1I2TES6"/>
<evidence type="ECO:0000313" key="2">
    <source>
        <dbReference type="EMBL" id="NYH83058.1"/>
    </source>
</evidence>
<evidence type="ECO:0000313" key="5">
    <source>
        <dbReference type="Proteomes" id="UP000533017"/>
    </source>
</evidence>
<name>A0A1I2TES6_9ACTN</name>
<evidence type="ECO:0000313" key="3">
    <source>
        <dbReference type="EMBL" id="SFG63464.1"/>
    </source>
</evidence>
<gene>
    <name evidence="2" type="ORF">FHR37_001909</name>
    <name evidence="3" type="ORF">SAMN05421678_107164</name>
</gene>
<proteinExistence type="predicted"/>
<reference evidence="3 4" key="1">
    <citation type="submission" date="2016-10" db="EMBL/GenBank/DDBJ databases">
        <authorList>
            <person name="de Groot N.N."/>
        </authorList>
    </citation>
    <scope>NUCLEOTIDE SEQUENCE [LARGE SCALE GENOMIC DNA]</scope>
    <source>
        <strain evidence="3 4">CPCC 202808</strain>
    </source>
</reference>
<evidence type="ECO:0000313" key="4">
    <source>
        <dbReference type="Proteomes" id="UP000199052"/>
    </source>
</evidence>
<evidence type="ECO:0000256" key="1">
    <source>
        <dbReference type="SAM" id="MobiDB-lite"/>
    </source>
</evidence>
<feature type="compositionally biased region" description="Basic and acidic residues" evidence="1">
    <location>
        <begin position="103"/>
        <end position="112"/>
    </location>
</feature>
<dbReference type="Proteomes" id="UP000199052">
    <property type="component" value="Unassembled WGS sequence"/>
</dbReference>
<dbReference type="RefSeq" id="WP_139238969.1">
    <property type="nucleotide sequence ID" value="NZ_FOOI01000007.1"/>
</dbReference>
<keyword evidence="5" id="KW-1185">Reference proteome</keyword>
<dbReference type="Proteomes" id="UP000533017">
    <property type="component" value="Unassembled WGS sequence"/>
</dbReference>
<organism evidence="3 4">
    <name type="scientific">Actinopolymorpha cephalotaxi</name>
    <dbReference type="NCBI Taxonomy" id="504797"/>
    <lineage>
        <taxon>Bacteria</taxon>
        <taxon>Bacillati</taxon>
        <taxon>Actinomycetota</taxon>
        <taxon>Actinomycetes</taxon>
        <taxon>Propionibacteriales</taxon>
        <taxon>Actinopolymorphaceae</taxon>
        <taxon>Actinopolymorpha</taxon>
    </lineage>
</organism>
<reference evidence="2 5" key="2">
    <citation type="submission" date="2020-07" db="EMBL/GenBank/DDBJ databases">
        <title>Sequencing the genomes of 1000 actinobacteria strains.</title>
        <authorList>
            <person name="Klenk H.-P."/>
        </authorList>
    </citation>
    <scope>NUCLEOTIDE SEQUENCE [LARGE SCALE GENOMIC DNA]</scope>
    <source>
        <strain evidence="2 5">DSM 45117</strain>
    </source>
</reference>
<sequence>MAGKGKFSRSVINYAVKYGPLAYEAVKHGREPAQRAVTNALARQGNRRQALRHAGTVVDGSVLRVFHRGEQVWVVFAAETPIAAYPGVDRPLPELLEHADLNQRVRPGEESSPRLPAGLPGRVPDAVRKLLPRRRT</sequence>
<dbReference type="EMBL" id="JACBZA010000001">
    <property type="protein sequence ID" value="NYH83058.1"/>
    <property type="molecule type" value="Genomic_DNA"/>
</dbReference>
<dbReference type="OrthoDB" id="3829299at2"/>